<comment type="caution">
    <text evidence="1">The sequence shown here is derived from an EMBL/GenBank/DDBJ whole genome shotgun (WGS) entry which is preliminary data.</text>
</comment>
<evidence type="ECO:0000313" key="1">
    <source>
        <dbReference type="EMBL" id="RRW29650.1"/>
    </source>
</evidence>
<reference evidence="1 2" key="1">
    <citation type="submission" date="2018-10" db="EMBL/GenBank/DDBJ databases">
        <title>Transmission dynamics of multidrug resistant bacteria on intensive care unit surfaces.</title>
        <authorList>
            <person name="D'Souza A.W."/>
            <person name="Potter R.F."/>
            <person name="Wallace M."/>
            <person name="Shupe A."/>
            <person name="Patel S."/>
            <person name="Sun S."/>
            <person name="Gul D."/>
            <person name="Kwon J.H."/>
            <person name="Andleeb S."/>
            <person name="Burnham C.-A.D."/>
            <person name="Dantas G."/>
        </authorList>
    </citation>
    <scope>NUCLEOTIDE SEQUENCE [LARGE SCALE GENOMIC DNA]</scope>
    <source>
        <strain evidence="1 2">PO_271</strain>
    </source>
</reference>
<sequence length="47" mass="5026">AGARLPLLAIQGQAKLATLAEALAPGEVARMPIRAFLHSPLEIYWCP</sequence>
<gene>
    <name evidence="1" type="ORF">EGJ44_20320</name>
</gene>
<name>A0A3R8XLX5_ECTOL</name>
<dbReference type="AlphaFoldDB" id="A0A3R8XLX5"/>
<feature type="non-terminal residue" evidence="1">
    <location>
        <position position="1"/>
    </location>
</feature>
<organism evidence="1 2">
    <name type="scientific">Ectopseudomonas oleovorans</name>
    <name type="common">Pseudomonas oleovorans</name>
    <dbReference type="NCBI Taxonomy" id="301"/>
    <lineage>
        <taxon>Bacteria</taxon>
        <taxon>Pseudomonadati</taxon>
        <taxon>Pseudomonadota</taxon>
        <taxon>Gammaproteobacteria</taxon>
        <taxon>Pseudomonadales</taxon>
        <taxon>Pseudomonadaceae</taxon>
        <taxon>Ectopseudomonas</taxon>
    </lineage>
</organism>
<dbReference type="EMBL" id="RHRS01000079">
    <property type="protein sequence ID" value="RRW29650.1"/>
    <property type="molecule type" value="Genomic_DNA"/>
</dbReference>
<protein>
    <submittedName>
        <fullName evidence="1">6-phosphogluconolactonase</fullName>
    </submittedName>
</protein>
<accession>A0A3R8XLX5</accession>
<evidence type="ECO:0000313" key="2">
    <source>
        <dbReference type="Proteomes" id="UP000272833"/>
    </source>
</evidence>
<dbReference type="Proteomes" id="UP000272833">
    <property type="component" value="Unassembled WGS sequence"/>
</dbReference>
<proteinExistence type="predicted"/>